<evidence type="ECO:0000313" key="3">
    <source>
        <dbReference type="Proteomes" id="UP000556026"/>
    </source>
</evidence>
<proteinExistence type="predicted"/>
<feature type="transmembrane region" description="Helical" evidence="1">
    <location>
        <begin position="12"/>
        <end position="30"/>
    </location>
</feature>
<evidence type="ECO:0000256" key="1">
    <source>
        <dbReference type="SAM" id="Phobius"/>
    </source>
</evidence>
<keyword evidence="1" id="KW-1133">Transmembrane helix</keyword>
<keyword evidence="1" id="KW-0812">Transmembrane</keyword>
<feature type="transmembrane region" description="Helical" evidence="1">
    <location>
        <begin position="42"/>
        <end position="61"/>
    </location>
</feature>
<keyword evidence="1" id="KW-0472">Membrane</keyword>
<organism evidence="2 3">
    <name type="scientific">Geomonas silvestris</name>
    <dbReference type="NCBI Taxonomy" id="2740184"/>
    <lineage>
        <taxon>Bacteria</taxon>
        <taxon>Pseudomonadati</taxon>
        <taxon>Thermodesulfobacteriota</taxon>
        <taxon>Desulfuromonadia</taxon>
        <taxon>Geobacterales</taxon>
        <taxon>Geobacteraceae</taxon>
        <taxon>Geomonas</taxon>
    </lineage>
</organism>
<keyword evidence="3" id="KW-1185">Reference proteome</keyword>
<dbReference type="Proteomes" id="UP000556026">
    <property type="component" value="Unassembled WGS sequence"/>
</dbReference>
<sequence>MKESRLTLPELSLIAGTRAILGGGVALLFADRLSEKQRRAAGWALFLVGVATTVPLMRLVLDKREPRAGADSELGS</sequence>
<evidence type="ECO:0000313" key="2">
    <source>
        <dbReference type="EMBL" id="GFO59528.1"/>
    </source>
</evidence>
<name>A0A6V8MHQ7_9BACT</name>
<comment type="caution">
    <text evidence="2">The sequence shown here is derived from an EMBL/GenBank/DDBJ whole genome shotgun (WGS) entry which is preliminary data.</text>
</comment>
<accession>A0A6V8MHQ7</accession>
<dbReference type="EMBL" id="BLXX01000004">
    <property type="protein sequence ID" value="GFO59528.1"/>
    <property type="molecule type" value="Genomic_DNA"/>
</dbReference>
<dbReference type="RefSeq" id="WP_183354350.1">
    <property type="nucleotide sequence ID" value="NZ_BLXX01000004.1"/>
</dbReference>
<gene>
    <name evidence="2" type="ORF">GMST_18530</name>
</gene>
<reference evidence="3" key="1">
    <citation type="submission" date="2020-06" db="EMBL/GenBank/DDBJ databases">
        <title>Draft genomic sequence of Geomonas sp. Red330.</title>
        <authorList>
            <person name="Itoh H."/>
            <person name="Zhenxing X."/>
            <person name="Ushijima N."/>
            <person name="Masuda Y."/>
            <person name="Shiratori Y."/>
            <person name="Senoo K."/>
        </authorList>
    </citation>
    <scope>NUCLEOTIDE SEQUENCE [LARGE SCALE GENOMIC DNA]</scope>
    <source>
        <strain evidence="3">Red330</strain>
    </source>
</reference>
<dbReference type="AlphaFoldDB" id="A0A6V8MHQ7"/>
<protein>
    <submittedName>
        <fullName evidence="2">Uncharacterized protein</fullName>
    </submittedName>
</protein>